<gene>
    <name evidence="1" type="ORF">ACFFPI_16000</name>
</gene>
<dbReference type="Proteomes" id="UP001589536">
    <property type="component" value="Unassembled WGS sequence"/>
</dbReference>
<reference evidence="1 2" key="1">
    <citation type="submission" date="2024-09" db="EMBL/GenBank/DDBJ databases">
        <authorList>
            <person name="Sun Q."/>
            <person name="Mori K."/>
        </authorList>
    </citation>
    <scope>NUCLEOTIDE SEQUENCE [LARGE SCALE GENOMIC DNA]</scope>
    <source>
        <strain evidence="1 2">JCM 13519</strain>
    </source>
</reference>
<evidence type="ECO:0000313" key="2">
    <source>
        <dbReference type="Proteomes" id="UP001589536"/>
    </source>
</evidence>
<proteinExistence type="predicted"/>
<comment type="caution">
    <text evidence="1">The sequence shown here is derived from an EMBL/GenBank/DDBJ whole genome shotgun (WGS) entry which is preliminary data.</text>
</comment>
<protein>
    <submittedName>
        <fullName evidence="1">Uncharacterized protein</fullName>
    </submittedName>
</protein>
<organism evidence="1 2">
    <name type="scientific">Arthrobacter methylotrophus</name>
    <dbReference type="NCBI Taxonomy" id="121291"/>
    <lineage>
        <taxon>Bacteria</taxon>
        <taxon>Bacillati</taxon>
        <taxon>Actinomycetota</taxon>
        <taxon>Actinomycetes</taxon>
        <taxon>Micrococcales</taxon>
        <taxon>Micrococcaceae</taxon>
        <taxon>Arthrobacter</taxon>
    </lineage>
</organism>
<dbReference type="RefSeq" id="WP_345050597.1">
    <property type="nucleotide sequence ID" value="NZ_BAABED010000001.1"/>
</dbReference>
<name>A0ABV5UTR5_9MICC</name>
<accession>A0ABV5UTR5</accession>
<evidence type="ECO:0000313" key="1">
    <source>
        <dbReference type="EMBL" id="MFB9715606.1"/>
    </source>
</evidence>
<sequence length="76" mass="8608">MPENIPTFTTIKSWILEAAAESNIVMSTRRAKKMAGDYLTRNDPDSYSRLAYSDPVGESVARRWMEFKHNPESVAA</sequence>
<dbReference type="EMBL" id="JBHMBH010000036">
    <property type="protein sequence ID" value="MFB9715606.1"/>
    <property type="molecule type" value="Genomic_DNA"/>
</dbReference>
<keyword evidence="2" id="KW-1185">Reference proteome</keyword>